<dbReference type="InterPro" id="IPR036291">
    <property type="entry name" value="NAD(P)-bd_dom_sf"/>
</dbReference>
<dbReference type="RefSeq" id="WP_354693774.1">
    <property type="nucleotide sequence ID" value="NZ_JAZHOG010000001.1"/>
</dbReference>
<dbReference type="Pfam" id="PF02826">
    <property type="entry name" value="2-Hacid_dh_C"/>
    <property type="match status" value="1"/>
</dbReference>
<dbReference type="GO" id="GO:0016491">
    <property type="term" value="F:oxidoreductase activity"/>
    <property type="evidence" value="ECO:0007669"/>
    <property type="project" value="UniProtKB-KW"/>
</dbReference>
<keyword evidence="1" id="KW-0560">Oxidoreductase</keyword>
<keyword evidence="2" id="KW-0520">NAD</keyword>
<organism evidence="5 6">
    <name type="scientific">Elongatibacter sediminis</name>
    <dbReference type="NCBI Taxonomy" id="3119006"/>
    <lineage>
        <taxon>Bacteria</taxon>
        <taxon>Pseudomonadati</taxon>
        <taxon>Pseudomonadota</taxon>
        <taxon>Gammaproteobacteria</taxon>
        <taxon>Chromatiales</taxon>
        <taxon>Wenzhouxiangellaceae</taxon>
        <taxon>Elongatibacter</taxon>
    </lineage>
</organism>
<evidence type="ECO:0000256" key="2">
    <source>
        <dbReference type="ARBA" id="ARBA00023027"/>
    </source>
</evidence>
<evidence type="ECO:0000259" key="4">
    <source>
        <dbReference type="Pfam" id="PF02826"/>
    </source>
</evidence>
<dbReference type="AlphaFoldDB" id="A0AAW9RFY0"/>
<dbReference type="InterPro" id="IPR006140">
    <property type="entry name" value="D-isomer_DH_NAD-bd"/>
</dbReference>
<comment type="caution">
    <text evidence="5">The sequence shown here is derived from an EMBL/GenBank/DDBJ whole genome shotgun (WGS) entry which is preliminary data.</text>
</comment>
<evidence type="ECO:0000313" key="6">
    <source>
        <dbReference type="Proteomes" id="UP001359886"/>
    </source>
</evidence>
<accession>A0AAW9RFY0</accession>
<dbReference type="PANTHER" id="PTHR43333">
    <property type="entry name" value="2-HACID_DH_C DOMAIN-CONTAINING PROTEIN"/>
    <property type="match status" value="1"/>
</dbReference>
<keyword evidence="3" id="KW-0732">Signal</keyword>
<dbReference type="CDD" id="cd05300">
    <property type="entry name" value="2-Hacid_dh_1"/>
    <property type="match status" value="1"/>
</dbReference>
<dbReference type="GO" id="GO:0051287">
    <property type="term" value="F:NAD binding"/>
    <property type="evidence" value="ECO:0007669"/>
    <property type="project" value="InterPro"/>
</dbReference>
<proteinExistence type="predicted"/>
<feature type="domain" description="D-isomer specific 2-hydroxyacid dehydrogenase NAD-binding" evidence="4">
    <location>
        <begin position="159"/>
        <end position="335"/>
    </location>
</feature>
<feature type="chain" id="PRO_5044027126" evidence="3">
    <location>
        <begin position="21"/>
        <end position="372"/>
    </location>
</feature>
<dbReference type="SUPFAM" id="SSF51735">
    <property type="entry name" value="NAD(P)-binding Rossmann-fold domains"/>
    <property type="match status" value="1"/>
</dbReference>
<gene>
    <name evidence="5" type="ORF">V3330_02355</name>
</gene>
<sequence length="372" mass="39618">MKRFPCLALLLAFLATSVVADESPYSPESIDRLIEQLGLVEDSVPARERPGWAPPRRIAFSPFGTAAQREEALAAARAVAGGAEVVAFGEEGLGALADADVVISRCTPAIVEAAPAMRWMHSLTVGVDRCTFSADVRDREFLLTNNQRGMGPDISEHAIALLLGLTRNLDFYVREQQAGRWSRGQREAVNVRGKTLLVLGLGGIGTEIARRAHGLGMRVIATRNSSRSGPDFVEYVGLSDETLELAARADAVANSLPLTPDTAGLVGEAFFSALKPGAFYVSVGRGGTTDTDALVAALRSGTLGGAGLDVTDPEPLPPEHSLWQMDNVIITPHVSGHTDEVRGRALAIAVENLRRYTLGEPLLSVVDREAGY</sequence>
<dbReference type="PANTHER" id="PTHR43333:SF1">
    <property type="entry name" value="D-ISOMER SPECIFIC 2-HYDROXYACID DEHYDROGENASE NAD-BINDING DOMAIN-CONTAINING PROTEIN"/>
    <property type="match status" value="1"/>
</dbReference>
<name>A0AAW9RFY0_9GAMM</name>
<reference evidence="5 6" key="1">
    <citation type="submission" date="2024-02" db="EMBL/GenBank/DDBJ databases">
        <title>A novel Wenzhouxiangellaceae bacterium, isolated from coastal sediments.</title>
        <authorList>
            <person name="Du Z.-J."/>
            <person name="Ye Y.-Q."/>
            <person name="Zhang X.-Y."/>
        </authorList>
    </citation>
    <scope>NUCLEOTIDE SEQUENCE [LARGE SCALE GENOMIC DNA]</scope>
    <source>
        <strain evidence="5 6">CH-27</strain>
    </source>
</reference>
<dbReference type="Proteomes" id="UP001359886">
    <property type="component" value="Unassembled WGS sequence"/>
</dbReference>
<dbReference type="Gene3D" id="3.40.50.720">
    <property type="entry name" value="NAD(P)-binding Rossmann-like Domain"/>
    <property type="match status" value="2"/>
</dbReference>
<dbReference type="EMBL" id="JAZHOG010000001">
    <property type="protein sequence ID" value="MEJ8566456.1"/>
    <property type="molecule type" value="Genomic_DNA"/>
</dbReference>
<dbReference type="SUPFAM" id="SSF52283">
    <property type="entry name" value="Formate/glycerate dehydrogenase catalytic domain-like"/>
    <property type="match status" value="1"/>
</dbReference>
<keyword evidence="6" id="KW-1185">Reference proteome</keyword>
<evidence type="ECO:0000256" key="1">
    <source>
        <dbReference type="ARBA" id="ARBA00023002"/>
    </source>
</evidence>
<evidence type="ECO:0000256" key="3">
    <source>
        <dbReference type="SAM" id="SignalP"/>
    </source>
</evidence>
<evidence type="ECO:0000313" key="5">
    <source>
        <dbReference type="EMBL" id="MEJ8566456.1"/>
    </source>
</evidence>
<feature type="signal peptide" evidence="3">
    <location>
        <begin position="1"/>
        <end position="20"/>
    </location>
</feature>
<protein>
    <submittedName>
        <fullName evidence="5">D-2-hydroxyacid dehydrogenase</fullName>
    </submittedName>
</protein>